<feature type="compositionally biased region" description="Low complexity" evidence="1">
    <location>
        <begin position="32"/>
        <end position="54"/>
    </location>
</feature>
<name>A0A439D801_9PEZI</name>
<evidence type="ECO:0000313" key="3">
    <source>
        <dbReference type="Proteomes" id="UP000286045"/>
    </source>
</evidence>
<organism evidence="2 3">
    <name type="scientific">Xylaria grammica</name>
    <dbReference type="NCBI Taxonomy" id="363999"/>
    <lineage>
        <taxon>Eukaryota</taxon>
        <taxon>Fungi</taxon>
        <taxon>Dikarya</taxon>
        <taxon>Ascomycota</taxon>
        <taxon>Pezizomycotina</taxon>
        <taxon>Sordariomycetes</taxon>
        <taxon>Xylariomycetidae</taxon>
        <taxon>Xylariales</taxon>
        <taxon>Xylariaceae</taxon>
        <taxon>Xylaria</taxon>
    </lineage>
</organism>
<proteinExistence type="predicted"/>
<dbReference type="Proteomes" id="UP000286045">
    <property type="component" value="Unassembled WGS sequence"/>
</dbReference>
<sequence>MPLERDSTPPLGEPDCDQRSQGSQSAPAQVVRPRTSRASRASRTTRTTRLSHSAISTRRGEDEEQPPKAKRIKFVRLETPQSGSDGNSTPSSSQPNEEESQDNSSIITGAQSQEKDDDCNSSDTSSWEPSKYSKLVVKVYINKQLYSIFDHATKSYIYHSKRDAKKGYCVSYSAGACISIVDKSGRPVYVYNKCQKN</sequence>
<comment type="caution">
    <text evidence="2">The sequence shown here is derived from an EMBL/GenBank/DDBJ whole genome shotgun (WGS) entry which is preliminary data.</text>
</comment>
<protein>
    <submittedName>
        <fullName evidence="2">Uncharacterized protein</fullName>
    </submittedName>
</protein>
<feature type="compositionally biased region" description="Low complexity" evidence="1">
    <location>
        <begin position="81"/>
        <end position="95"/>
    </location>
</feature>
<accession>A0A439D801</accession>
<reference evidence="2 3" key="1">
    <citation type="submission" date="2018-12" db="EMBL/GenBank/DDBJ databases">
        <title>Draft genome sequence of Xylaria grammica IHI A82.</title>
        <authorList>
            <person name="Buettner E."/>
            <person name="Kellner H."/>
        </authorList>
    </citation>
    <scope>NUCLEOTIDE SEQUENCE [LARGE SCALE GENOMIC DNA]</scope>
    <source>
        <strain evidence="2 3">IHI A82</strain>
    </source>
</reference>
<dbReference type="EMBL" id="RYZI01000111">
    <property type="protein sequence ID" value="RWA10528.1"/>
    <property type="molecule type" value="Genomic_DNA"/>
</dbReference>
<keyword evidence="3" id="KW-1185">Reference proteome</keyword>
<gene>
    <name evidence="2" type="ORF">EKO27_g4585</name>
</gene>
<evidence type="ECO:0000313" key="2">
    <source>
        <dbReference type="EMBL" id="RWA10528.1"/>
    </source>
</evidence>
<feature type="compositionally biased region" description="Basic and acidic residues" evidence="1">
    <location>
        <begin position="58"/>
        <end position="67"/>
    </location>
</feature>
<evidence type="ECO:0000256" key="1">
    <source>
        <dbReference type="SAM" id="MobiDB-lite"/>
    </source>
</evidence>
<dbReference type="AlphaFoldDB" id="A0A439D801"/>
<feature type="region of interest" description="Disordered" evidence="1">
    <location>
        <begin position="1"/>
        <end position="128"/>
    </location>
</feature>